<dbReference type="EMBL" id="KE561022">
    <property type="protein sequence ID" value="EPZ33930.1"/>
    <property type="molecule type" value="Genomic_DNA"/>
</dbReference>
<feature type="compositionally biased region" description="Basic and acidic residues" evidence="3">
    <location>
        <begin position="16"/>
        <end position="26"/>
    </location>
</feature>
<dbReference type="InterPro" id="IPR006196">
    <property type="entry name" value="RNA-binding_domain_S1_IF1"/>
</dbReference>
<dbReference type="AlphaFoldDB" id="A0A075AUU0"/>
<comment type="similarity">
    <text evidence="2">Belongs to the eIF-1A family.</text>
</comment>
<evidence type="ECO:0000256" key="2">
    <source>
        <dbReference type="RuleBase" id="RU004364"/>
    </source>
</evidence>
<feature type="region of interest" description="Disordered" evidence="3">
    <location>
        <begin position="1"/>
        <end position="26"/>
    </location>
</feature>
<dbReference type="OrthoDB" id="274995at2759"/>
<dbReference type="CDD" id="cd05793">
    <property type="entry name" value="S1_IF1A"/>
    <property type="match status" value="1"/>
</dbReference>
<reference evidence="5 7" key="1">
    <citation type="journal article" date="2013" name="Curr. Biol.">
        <title>Shared signatures of parasitism and phylogenomics unite Cryptomycota and microsporidia.</title>
        <authorList>
            <person name="James T.Y."/>
            <person name="Pelin A."/>
            <person name="Bonen L."/>
            <person name="Ahrendt S."/>
            <person name="Sain D."/>
            <person name="Corradi N."/>
            <person name="Stajich J.E."/>
        </authorList>
    </citation>
    <scope>NUCLEOTIDE SEQUENCE [LARGE SCALE GENOMIC DNA]</scope>
    <source>
        <strain evidence="5 7">CSF55</strain>
        <strain evidence="5 7">CSF55</strain>
    </source>
</reference>
<dbReference type="STRING" id="988480.A0A075AUU0"/>
<evidence type="ECO:0000259" key="4">
    <source>
        <dbReference type="PROSITE" id="PS50832"/>
    </source>
</evidence>
<dbReference type="HAMAP" id="MF_00216">
    <property type="entry name" value="aIF_1A"/>
    <property type="match status" value="1"/>
</dbReference>
<sequence length="149" mass="16917">MPKPKGKGGKNRRKGKSESESKRELIYKDEEQEYGQVVKMLGNARVELSCFDGKKRQGHIRGKMRKKVWIGTGDIVLCSLRDFQDDKCDIIAKYFPDEARQLVAEGELPDDVNIMEVAEGEPEDDNDMMGSDEDDVPPQQLRDADIDNI</sequence>
<reference evidence="6" key="3">
    <citation type="submission" date="2018-08" db="EMBL/GenBank/DDBJ databases">
        <title>Leveraging single-cell genomics to expand the Fungal Tree of Life.</title>
        <authorList>
            <consortium name="DOE Joint Genome Institute"/>
            <person name="Ahrendt S.R."/>
            <person name="Quandt C.A."/>
            <person name="Ciobanu D."/>
            <person name="Clum A."/>
            <person name="Salamov A."/>
            <person name="Andreopoulos B."/>
            <person name="Cheng J.-F."/>
            <person name="Woyke T."/>
            <person name="Pelin A."/>
            <person name="Henrissat B."/>
            <person name="Reynolds N."/>
            <person name="Benny G.L."/>
            <person name="Smith M.E."/>
            <person name="James T.Y."/>
            <person name="Grigoriev I.V."/>
        </authorList>
    </citation>
    <scope>NUCLEOTIDE SEQUENCE</scope>
    <source>
        <strain evidence="6">CSF55</strain>
    </source>
</reference>
<reference evidence="8" key="2">
    <citation type="journal article" date="2018" name="Nat. Microbiol.">
        <title>Leveraging single-cell genomics to expand the fungal tree of life.</title>
        <authorList>
            <person name="Ahrendt S.R."/>
            <person name="Quandt C.A."/>
            <person name="Ciobanu D."/>
            <person name="Clum A."/>
            <person name="Salamov A."/>
            <person name="Andreopoulos B."/>
            <person name="Cheng J.F."/>
            <person name="Woyke T."/>
            <person name="Pelin A."/>
            <person name="Henrissat B."/>
            <person name="Reynolds N.K."/>
            <person name="Benny G.L."/>
            <person name="Smith M.E."/>
            <person name="James T.Y."/>
            <person name="Grigoriev I.V."/>
        </authorList>
    </citation>
    <scope>NUCLEOTIDE SEQUENCE [LARGE SCALE GENOMIC DNA]</scope>
    <source>
        <strain evidence="8">CSF55</strain>
    </source>
</reference>
<dbReference type="Proteomes" id="UP000030755">
    <property type="component" value="Unassembled WGS sequence"/>
</dbReference>
<dbReference type="PANTHER" id="PTHR21668">
    <property type="entry name" value="EIF-1A"/>
    <property type="match status" value="1"/>
</dbReference>
<dbReference type="GO" id="GO:0003723">
    <property type="term" value="F:RNA binding"/>
    <property type="evidence" value="ECO:0007669"/>
    <property type="project" value="InterPro"/>
</dbReference>
<gene>
    <name evidence="5" type="ORF">O9G_002493</name>
    <name evidence="6" type="ORF">ROZALSC1DRAFT_28387</name>
</gene>
<keyword evidence="7" id="KW-1185">Reference proteome</keyword>
<dbReference type="NCBIfam" id="TIGR00523">
    <property type="entry name" value="eIF-1A"/>
    <property type="match status" value="1"/>
</dbReference>
<dbReference type="SMART" id="SM00652">
    <property type="entry name" value="eIF1a"/>
    <property type="match status" value="1"/>
</dbReference>
<evidence type="ECO:0000256" key="1">
    <source>
        <dbReference type="PROSITE-ProRule" id="PRU00181"/>
    </source>
</evidence>
<dbReference type="Pfam" id="PF01176">
    <property type="entry name" value="eIF-1a"/>
    <property type="match status" value="1"/>
</dbReference>
<keyword evidence="1 5" id="KW-0396">Initiation factor</keyword>
<evidence type="ECO:0000313" key="8">
    <source>
        <dbReference type="Proteomes" id="UP000281549"/>
    </source>
</evidence>
<feature type="compositionally biased region" description="Acidic residues" evidence="3">
    <location>
        <begin position="118"/>
        <end position="136"/>
    </location>
</feature>
<feature type="region of interest" description="Disordered" evidence="3">
    <location>
        <begin position="117"/>
        <end position="149"/>
    </location>
</feature>
<dbReference type="SUPFAM" id="SSF50249">
    <property type="entry name" value="Nucleic acid-binding proteins"/>
    <property type="match status" value="1"/>
</dbReference>
<dbReference type="EMBL" id="ML005115">
    <property type="protein sequence ID" value="RKP20085.1"/>
    <property type="molecule type" value="Genomic_DNA"/>
</dbReference>
<name>A0A075AUU0_ROZAC</name>
<dbReference type="Gene3D" id="2.40.50.140">
    <property type="entry name" value="Nucleic acid-binding proteins"/>
    <property type="match status" value="1"/>
</dbReference>
<proteinExistence type="inferred from homology"/>
<dbReference type="InterPro" id="IPR012340">
    <property type="entry name" value="NA-bd_OB-fold"/>
</dbReference>
<dbReference type="Proteomes" id="UP000281549">
    <property type="component" value="Unassembled WGS sequence"/>
</dbReference>
<dbReference type="PROSITE" id="PS50832">
    <property type="entry name" value="S1_IF1_TYPE"/>
    <property type="match status" value="1"/>
</dbReference>
<organism evidence="5 7">
    <name type="scientific">Rozella allomycis (strain CSF55)</name>
    <dbReference type="NCBI Taxonomy" id="988480"/>
    <lineage>
        <taxon>Eukaryota</taxon>
        <taxon>Fungi</taxon>
        <taxon>Fungi incertae sedis</taxon>
        <taxon>Cryptomycota</taxon>
        <taxon>Cryptomycota incertae sedis</taxon>
        <taxon>Rozella</taxon>
    </lineage>
</organism>
<dbReference type="GO" id="GO:0003743">
    <property type="term" value="F:translation initiation factor activity"/>
    <property type="evidence" value="ECO:0007669"/>
    <property type="project" value="UniProtKB-UniRule"/>
</dbReference>
<evidence type="ECO:0000313" key="6">
    <source>
        <dbReference type="EMBL" id="RKP20085.1"/>
    </source>
</evidence>
<evidence type="ECO:0000313" key="5">
    <source>
        <dbReference type="EMBL" id="EPZ33930.1"/>
    </source>
</evidence>
<feature type="compositionally biased region" description="Basic residues" evidence="3">
    <location>
        <begin position="1"/>
        <end position="15"/>
    </location>
</feature>
<protein>
    <submittedName>
        <fullName evidence="5">Eukaryotic translation initiation factor 1A</fullName>
    </submittedName>
    <submittedName>
        <fullName evidence="6">Nucleic acid-binding protein</fullName>
    </submittedName>
</protein>
<accession>A0A075AUU0</accession>
<evidence type="ECO:0000313" key="7">
    <source>
        <dbReference type="Proteomes" id="UP000030755"/>
    </source>
</evidence>
<keyword evidence="1" id="KW-0648">Protein biosynthesis</keyword>
<evidence type="ECO:0000256" key="3">
    <source>
        <dbReference type="SAM" id="MobiDB-lite"/>
    </source>
</evidence>
<dbReference type="InterPro" id="IPR001253">
    <property type="entry name" value="TIF_eIF-1A"/>
</dbReference>
<dbReference type="OMA" id="KMEDQEY"/>
<dbReference type="HOGENOM" id="CLU_109098_0_1_1"/>
<feature type="domain" description="S1-like" evidence="4">
    <location>
        <begin position="21"/>
        <end position="95"/>
    </location>
</feature>